<dbReference type="PANTHER" id="PTHR11003:SF301">
    <property type="entry name" value="POTASSIUM CHANNEL PROTEIN"/>
    <property type="match status" value="1"/>
</dbReference>
<feature type="domain" description="Potassium channel" evidence="10">
    <location>
        <begin position="210"/>
        <end position="281"/>
    </location>
</feature>
<sequence length="667" mass="74572">MNDPGLDEPITENEKVIERTFGDGKKEELEKGHLAPNRWWLASTVLPLVAGTFGPMANAFGICALAGSWRVSIPPGGTEEHGNGVTDPAWLIAVNAISLGFGLTANMSLLLNMARRLSHSVAQPITIFGWYISSLLLIIPVALTSSTLRLPPADHAFGQAYYYAIMAALIYFVTSSLMIVTAFGAYKGHYPQEFNLTISQRTLMLQTISFLAYLLSGAAVFARVEGWEFLDAVYWADFTLLTVGIGDYAPATHTGRALLIPYAIGGILILGLAIGSIRSLVLERGKKRMAARMVEKERVKALAKLSGDGDEEVLVPNRNEAASNDRDSTNLEWRRRREEFELMRQIQDQAARRRRWRSLLISAIAWFALWFLGALVFKRSEHSQSWSYFQSLYFAYTSLLTIGYGDLFPTSNSGKSFFVFWSLLAVPTVTILIGNMGDTIVKGIIEFTLWVGEWTILPGEGPVKEALKRGTSRISRKKRRALESDLEGIPTALDNLEEFLRQEHRGGICRNTENATSASLATSGPKPNASNFPRDATAAIVREIRHVISHLANPHHRYSFNEWAYFLHLTGQEAKSVLLRYVPGPTTNARGKQRRTTSFDEKEEAVDEGKWSWLGKESPLIGRKSEPEWVLEKLLERLEKLLERLERWMEQEEGRMGGRQAEGVAMS</sequence>
<feature type="transmembrane region" description="Helical" evidence="9">
    <location>
        <begin position="125"/>
        <end position="148"/>
    </location>
</feature>
<gene>
    <name evidence="11" type="ORF">GP486_004391</name>
</gene>
<feature type="transmembrane region" description="Helical" evidence="9">
    <location>
        <begin position="259"/>
        <end position="282"/>
    </location>
</feature>
<feature type="transmembrane region" description="Helical" evidence="9">
    <location>
        <begin position="89"/>
        <end position="113"/>
    </location>
</feature>
<feature type="transmembrane region" description="Helical" evidence="9">
    <location>
        <begin position="203"/>
        <end position="222"/>
    </location>
</feature>
<evidence type="ECO:0000256" key="1">
    <source>
        <dbReference type="ARBA" id="ARBA00004141"/>
    </source>
</evidence>
<dbReference type="PANTHER" id="PTHR11003">
    <property type="entry name" value="POTASSIUM CHANNEL, SUBFAMILY K"/>
    <property type="match status" value="1"/>
</dbReference>
<dbReference type="SUPFAM" id="SSF81324">
    <property type="entry name" value="Voltage-gated potassium channels"/>
    <property type="match status" value="2"/>
</dbReference>
<evidence type="ECO:0000256" key="5">
    <source>
        <dbReference type="ARBA" id="ARBA00023065"/>
    </source>
</evidence>
<feature type="transmembrane region" description="Helical" evidence="9">
    <location>
        <begin position="417"/>
        <end position="437"/>
    </location>
</feature>
<dbReference type="FunFam" id="1.10.287.70:FF:000170">
    <property type="entry name" value="Outward-rectifier potassium channel TOK1"/>
    <property type="match status" value="1"/>
</dbReference>
<accession>A0A9P8LB89</accession>
<proteinExistence type="inferred from homology"/>
<comment type="caution">
    <text evidence="11">The sequence shown here is derived from an EMBL/GenBank/DDBJ whole genome shotgun (WGS) entry which is preliminary data.</text>
</comment>
<dbReference type="Pfam" id="PF07885">
    <property type="entry name" value="Ion_trans_2"/>
    <property type="match status" value="2"/>
</dbReference>
<feature type="transmembrane region" description="Helical" evidence="9">
    <location>
        <begin position="359"/>
        <end position="376"/>
    </location>
</feature>
<protein>
    <recommendedName>
        <fullName evidence="10">Potassium channel domain-containing protein</fullName>
    </recommendedName>
</protein>
<keyword evidence="12" id="KW-1185">Reference proteome</keyword>
<feature type="transmembrane region" description="Helical" evidence="9">
    <location>
        <begin position="160"/>
        <end position="183"/>
    </location>
</feature>
<evidence type="ECO:0000256" key="6">
    <source>
        <dbReference type="ARBA" id="ARBA00023136"/>
    </source>
</evidence>
<feature type="transmembrane region" description="Helical" evidence="9">
    <location>
        <begin position="39"/>
        <end position="69"/>
    </location>
</feature>
<name>A0A9P8LB89_9PEZI</name>
<dbReference type="InterPro" id="IPR013099">
    <property type="entry name" value="K_chnl_dom"/>
</dbReference>
<keyword evidence="5 8" id="KW-0406">Ion transport</keyword>
<keyword evidence="6 9" id="KW-0472">Membrane</keyword>
<dbReference type="GO" id="GO:0015271">
    <property type="term" value="F:outward rectifier potassium channel activity"/>
    <property type="evidence" value="ECO:0007669"/>
    <property type="project" value="TreeGrafter"/>
</dbReference>
<evidence type="ECO:0000313" key="11">
    <source>
        <dbReference type="EMBL" id="KAH0558992.1"/>
    </source>
</evidence>
<organism evidence="11 12">
    <name type="scientific">Trichoglossum hirsutum</name>
    <dbReference type="NCBI Taxonomy" id="265104"/>
    <lineage>
        <taxon>Eukaryota</taxon>
        <taxon>Fungi</taxon>
        <taxon>Dikarya</taxon>
        <taxon>Ascomycota</taxon>
        <taxon>Pezizomycotina</taxon>
        <taxon>Geoglossomycetes</taxon>
        <taxon>Geoglossales</taxon>
        <taxon>Geoglossaceae</taxon>
        <taxon>Trichoglossum</taxon>
    </lineage>
</organism>
<keyword evidence="3 8" id="KW-0812">Transmembrane</keyword>
<evidence type="ECO:0000256" key="2">
    <source>
        <dbReference type="ARBA" id="ARBA00022448"/>
    </source>
</evidence>
<keyword evidence="7 8" id="KW-0407">Ion channel</keyword>
<evidence type="ECO:0000313" key="12">
    <source>
        <dbReference type="Proteomes" id="UP000750711"/>
    </source>
</evidence>
<dbReference type="EMBL" id="JAGHQM010000685">
    <property type="protein sequence ID" value="KAH0558992.1"/>
    <property type="molecule type" value="Genomic_DNA"/>
</dbReference>
<feature type="transmembrane region" description="Helical" evidence="9">
    <location>
        <begin position="388"/>
        <end position="405"/>
    </location>
</feature>
<reference evidence="11" key="1">
    <citation type="submission" date="2021-03" db="EMBL/GenBank/DDBJ databases">
        <title>Comparative genomics and phylogenomic investigation of the class Geoglossomycetes provide insights into ecological specialization and systematics.</title>
        <authorList>
            <person name="Melie T."/>
            <person name="Pirro S."/>
            <person name="Miller A.N."/>
            <person name="Quandt A."/>
        </authorList>
    </citation>
    <scope>NUCLEOTIDE SEQUENCE</scope>
    <source>
        <strain evidence="11">CAQ_001_2017</strain>
    </source>
</reference>
<dbReference type="Gene3D" id="1.10.287.70">
    <property type="match status" value="2"/>
</dbReference>
<evidence type="ECO:0000256" key="8">
    <source>
        <dbReference type="RuleBase" id="RU003857"/>
    </source>
</evidence>
<evidence type="ECO:0000256" key="3">
    <source>
        <dbReference type="ARBA" id="ARBA00022692"/>
    </source>
</evidence>
<dbReference type="PRINTS" id="PR01333">
    <property type="entry name" value="2POREKCHANEL"/>
</dbReference>
<feature type="domain" description="Potassium channel" evidence="10">
    <location>
        <begin position="367"/>
        <end position="441"/>
    </location>
</feature>
<comment type="subcellular location">
    <subcellularLocation>
        <location evidence="1">Membrane</location>
        <topology evidence="1">Multi-pass membrane protein</topology>
    </subcellularLocation>
</comment>
<keyword evidence="2 8" id="KW-0813">Transport</keyword>
<dbReference type="FunFam" id="1.10.287.70:FF:000182">
    <property type="entry name" value="Outward-rectifier potassium channel TOK1"/>
    <property type="match status" value="1"/>
</dbReference>
<evidence type="ECO:0000256" key="9">
    <source>
        <dbReference type="SAM" id="Phobius"/>
    </source>
</evidence>
<dbReference type="Proteomes" id="UP000750711">
    <property type="component" value="Unassembled WGS sequence"/>
</dbReference>
<comment type="similarity">
    <text evidence="8">Belongs to the two pore domain potassium channel (TC 1.A.1.8) family.</text>
</comment>
<evidence type="ECO:0000256" key="4">
    <source>
        <dbReference type="ARBA" id="ARBA00022989"/>
    </source>
</evidence>
<evidence type="ECO:0000259" key="10">
    <source>
        <dbReference type="Pfam" id="PF07885"/>
    </source>
</evidence>
<dbReference type="GO" id="GO:0030322">
    <property type="term" value="P:stabilization of membrane potential"/>
    <property type="evidence" value="ECO:0007669"/>
    <property type="project" value="TreeGrafter"/>
</dbReference>
<dbReference type="AlphaFoldDB" id="A0A9P8LB89"/>
<dbReference type="GO" id="GO:0022841">
    <property type="term" value="F:potassium ion leak channel activity"/>
    <property type="evidence" value="ECO:0007669"/>
    <property type="project" value="TreeGrafter"/>
</dbReference>
<evidence type="ECO:0000256" key="7">
    <source>
        <dbReference type="ARBA" id="ARBA00023303"/>
    </source>
</evidence>
<keyword evidence="4 9" id="KW-1133">Transmembrane helix</keyword>
<dbReference type="InterPro" id="IPR003280">
    <property type="entry name" value="2pore_dom_K_chnl"/>
</dbReference>
<dbReference type="GO" id="GO:0005886">
    <property type="term" value="C:plasma membrane"/>
    <property type="evidence" value="ECO:0007669"/>
    <property type="project" value="TreeGrafter"/>
</dbReference>